<name>A0A6J7P927_9ZZZZ</name>
<dbReference type="EMBL" id="CAFAAV010000148">
    <property type="protein sequence ID" value="CAB4827675.1"/>
    <property type="molecule type" value="Genomic_DNA"/>
</dbReference>
<evidence type="ECO:0000313" key="1">
    <source>
        <dbReference type="EMBL" id="CAB4362476.1"/>
    </source>
</evidence>
<evidence type="ECO:0000313" key="5">
    <source>
        <dbReference type="EMBL" id="CAB4912922.1"/>
    </source>
</evidence>
<gene>
    <name evidence="2" type="ORF">UFOPK2656_02558</name>
    <name evidence="3" type="ORF">UFOPK3099_01806</name>
    <name evidence="4" type="ORF">UFOPK3267_01367</name>
    <name evidence="5" type="ORF">UFOPK3651_00324</name>
    <name evidence="6" type="ORF">UFOPK3931_02175</name>
    <name evidence="1" type="ORF">UFOPK4189_00251</name>
</gene>
<dbReference type="EMBL" id="CAFBIY010000068">
    <property type="protein sequence ID" value="CAB4851007.1"/>
    <property type="molecule type" value="Genomic_DNA"/>
</dbReference>
<dbReference type="EMBL" id="CAESGF010000001">
    <property type="protein sequence ID" value="CAB4362476.1"/>
    <property type="molecule type" value="Genomic_DNA"/>
</dbReference>
<accession>A0A6J7P927</accession>
<organism evidence="6">
    <name type="scientific">freshwater metagenome</name>
    <dbReference type="NCBI Taxonomy" id="449393"/>
    <lineage>
        <taxon>unclassified sequences</taxon>
        <taxon>metagenomes</taxon>
        <taxon>ecological metagenomes</taxon>
    </lineage>
</organism>
<evidence type="ECO:0000313" key="4">
    <source>
        <dbReference type="EMBL" id="CAB4851007.1"/>
    </source>
</evidence>
<dbReference type="EMBL" id="CAFBMT010000002">
    <property type="protein sequence ID" value="CAB4912922.1"/>
    <property type="molecule type" value="Genomic_DNA"/>
</dbReference>
<dbReference type="AlphaFoldDB" id="A0A6J7P927"/>
<evidence type="ECO:0000313" key="3">
    <source>
        <dbReference type="EMBL" id="CAB4827675.1"/>
    </source>
</evidence>
<sequence length="57" mass="6295">MIDLDGSSPNVRRTTTHAWDTLETWFATALVHSHVDGHVTAISRRLPNLASVRVVVS</sequence>
<reference evidence="6" key="1">
    <citation type="submission" date="2020-05" db="EMBL/GenBank/DDBJ databases">
        <authorList>
            <person name="Chiriac C."/>
            <person name="Salcher M."/>
            <person name="Ghai R."/>
            <person name="Kavagutti S V."/>
        </authorList>
    </citation>
    <scope>NUCLEOTIDE SEQUENCE</scope>
</reference>
<dbReference type="EMBL" id="CAEZYF010000019">
    <property type="protein sequence ID" value="CAB4736182.1"/>
    <property type="molecule type" value="Genomic_DNA"/>
</dbReference>
<protein>
    <submittedName>
        <fullName evidence="6">Unannotated protein</fullName>
    </submittedName>
</protein>
<dbReference type="EMBL" id="CAFBOL010000068">
    <property type="protein sequence ID" value="CAB5001508.1"/>
    <property type="molecule type" value="Genomic_DNA"/>
</dbReference>
<proteinExistence type="predicted"/>
<evidence type="ECO:0000313" key="2">
    <source>
        <dbReference type="EMBL" id="CAB4736182.1"/>
    </source>
</evidence>
<evidence type="ECO:0000313" key="6">
    <source>
        <dbReference type="EMBL" id="CAB5001508.1"/>
    </source>
</evidence>